<sequence length="208" mass="22589">MKSTMDSRLSCCRINGLWLPSKLKATLKMTSDPCRNNISDRGQSGVKRSMRMACCCEVSCFSSSLYGVGLAGGRDGTVCLSRYCSERNFQISPRCCLGTPVGEHKETRGGVPSIFSHTRVTSFRHGPFFYFSPVCLHLGPFLLSQSLVDYTLPFPPPFFGLSPPPFLHSTAVSNALTSCEGDVAATGEERDSSPFPVPSGKGTFPRLL</sequence>
<feature type="region of interest" description="Disordered" evidence="1">
    <location>
        <begin position="186"/>
        <end position="208"/>
    </location>
</feature>
<protein>
    <submittedName>
        <fullName evidence="2">Uncharacterized protein</fullName>
    </submittedName>
</protein>
<organism evidence="2 3">
    <name type="scientific">Liparis tanakae</name>
    <name type="common">Tanaka's snailfish</name>
    <dbReference type="NCBI Taxonomy" id="230148"/>
    <lineage>
        <taxon>Eukaryota</taxon>
        <taxon>Metazoa</taxon>
        <taxon>Chordata</taxon>
        <taxon>Craniata</taxon>
        <taxon>Vertebrata</taxon>
        <taxon>Euteleostomi</taxon>
        <taxon>Actinopterygii</taxon>
        <taxon>Neopterygii</taxon>
        <taxon>Teleostei</taxon>
        <taxon>Neoteleostei</taxon>
        <taxon>Acanthomorphata</taxon>
        <taxon>Eupercaria</taxon>
        <taxon>Perciformes</taxon>
        <taxon>Cottioidei</taxon>
        <taxon>Cottales</taxon>
        <taxon>Liparidae</taxon>
        <taxon>Liparis</taxon>
    </lineage>
</organism>
<name>A0A4Z2HWX9_9TELE</name>
<reference evidence="2 3" key="1">
    <citation type="submission" date="2019-03" db="EMBL/GenBank/DDBJ databases">
        <title>First draft genome of Liparis tanakae, snailfish: a comprehensive survey of snailfish specific genes.</title>
        <authorList>
            <person name="Kim W."/>
            <person name="Song I."/>
            <person name="Jeong J.-H."/>
            <person name="Kim D."/>
            <person name="Kim S."/>
            <person name="Ryu S."/>
            <person name="Song J.Y."/>
            <person name="Lee S.K."/>
        </authorList>
    </citation>
    <scope>NUCLEOTIDE SEQUENCE [LARGE SCALE GENOMIC DNA]</scope>
    <source>
        <tissue evidence="2">Muscle</tissue>
    </source>
</reference>
<gene>
    <name evidence="2" type="ORF">EYF80_020413</name>
</gene>
<dbReference type="Proteomes" id="UP000314294">
    <property type="component" value="Unassembled WGS sequence"/>
</dbReference>
<evidence type="ECO:0000256" key="1">
    <source>
        <dbReference type="SAM" id="MobiDB-lite"/>
    </source>
</evidence>
<evidence type="ECO:0000313" key="2">
    <source>
        <dbReference type="EMBL" id="TNN69412.1"/>
    </source>
</evidence>
<accession>A0A4Z2HWX9</accession>
<dbReference type="AlphaFoldDB" id="A0A4Z2HWX9"/>
<dbReference type="EMBL" id="SRLO01000176">
    <property type="protein sequence ID" value="TNN69412.1"/>
    <property type="molecule type" value="Genomic_DNA"/>
</dbReference>
<keyword evidence="3" id="KW-1185">Reference proteome</keyword>
<evidence type="ECO:0000313" key="3">
    <source>
        <dbReference type="Proteomes" id="UP000314294"/>
    </source>
</evidence>
<comment type="caution">
    <text evidence="2">The sequence shown here is derived from an EMBL/GenBank/DDBJ whole genome shotgun (WGS) entry which is preliminary data.</text>
</comment>
<proteinExistence type="predicted"/>